<dbReference type="RefSeq" id="WP_220198451.1">
    <property type="nucleotide sequence ID" value="NZ_BNJF01000005.1"/>
</dbReference>
<sequence>MDEKSLLDTIRALAQSRELALSTSDSVTSDDVQWEIHICPTDVFHRYGLYRVDRWVLWSRETWYLGWAPGYDSYWLEGDPAAFLQLAQADDVSLESIAAFWEYAQWYLLITQDRHYDDFVLIESIAQMVFRDDIDVDMEPLDRLRKDSFLEHYTSRISQPHIHQVHKSAHVEVFVVHNHNLELHHLLVSRDGDIHHTFTILEKDLPLAVAGYGSHSMISGFSSRES</sequence>
<reference evidence="1" key="1">
    <citation type="submission" date="2020-10" db="EMBL/GenBank/DDBJ databases">
        <title>Taxonomic study of unclassified bacteria belonging to the class Ktedonobacteria.</title>
        <authorList>
            <person name="Yabe S."/>
            <person name="Wang C.M."/>
            <person name="Zheng Y."/>
            <person name="Sakai Y."/>
            <person name="Cavaletti L."/>
            <person name="Monciardini P."/>
            <person name="Donadio S."/>
        </authorList>
    </citation>
    <scope>NUCLEOTIDE SEQUENCE</scope>
    <source>
        <strain evidence="1">SOSP1-1</strain>
    </source>
</reference>
<evidence type="ECO:0000313" key="1">
    <source>
        <dbReference type="EMBL" id="GHO49312.1"/>
    </source>
</evidence>
<comment type="caution">
    <text evidence="1">The sequence shown here is derived from an EMBL/GenBank/DDBJ whole genome shotgun (WGS) entry which is preliminary data.</text>
</comment>
<name>A0A8J3IAZ6_9CHLR</name>
<accession>A0A8J3IAZ6</accession>
<dbReference type="EMBL" id="BNJF01000005">
    <property type="protein sequence ID" value="GHO49312.1"/>
    <property type="molecule type" value="Genomic_DNA"/>
</dbReference>
<protein>
    <submittedName>
        <fullName evidence="1">Uncharacterized protein</fullName>
    </submittedName>
</protein>
<keyword evidence="2" id="KW-1185">Reference proteome</keyword>
<evidence type="ECO:0000313" key="2">
    <source>
        <dbReference type="Proteomes" id="UP000612362"/>
    </source>
</evidence>
<proteinExistence type="predicted"/>
<dbReference type="Proteomes" id="UP000612362">
    <property type="component" value="Unassembled WGS sequence"/>
</dbReference>
<organism evidence="1 2">
    <name type="scientific">Ktedonospora formicarum</name>
    <dbReference type="NCBI Taxonomy" id="2778364"/>
    <lineage>
        <taxon>Bacteria</taxon>
        <taxon>Bacillati</taxon>
        <taxon>Chloroflexota</taxon>
        <taxon>Ktedonobacteria</taxon>
        <taxon>Ktedonobacterales</taxon>
        <taxon>Ktedonobacteraceae</taxon>
        <taxon>Ktedonospora</taxon>
    </lineage>
</organism>
<gene>
    <name evidence="1" type="ORF">KSX_74750</name>
</gene>
<dbReference type="AlphaFoldDB" id="A0A8J3IAZ6"/>